<comment type="caution">
    <text evidence="3">The sequence shown here is derived from an EMBL/GenBank/DDBJ whole genome shotgun (WGS) entry which is preliminary data.</text>
</comment>
<dbReference type="HOGENOM" id="CLU_294944_0_0_1"/>
<feature type="compositionally biased region" description="Polar residues" evidence="1">
    <location>
        <begin position="189"/>
        <end position="204"/>
    </location>
</feature>
<evidence type="ECO:0000313" key="3">
    <source>
        <dbReference type="EMBL" id="KEP47345.1"/>
    </source>
</evidence>
<feature type="region of interest" description="Disordered" evidence="1">
    <location>
        <begin position="913"/>
        <end position="935"/>
    </location>
</feature>
<sequence length="1155" mass="128925">MSDSESASSAVPLRRSTRARSPTKKIAQYDANMDMTKDRRDTYQRRQTIGKKREAAATSLAVAGRPRLSIVPEQSTLSSPPPQITQTQVSKGKGRLDDLPLGPAIAKRGRILSPEQEPYNDVHPGVRPKPSGDAILDGVNLEEWNRQRLIFYLSCRDGSTVNPNSDYLDLKRILGNDPGWDSDADEVTASVSRQAGSSGASTVNNKKDVEMGEFDDEPLPRKPVAVRAISPPQLLVAGLRPSKLPGDQARSSQSATNLFPNKRPAEADNKLDNSNKRHQTGPKAFSTSAVTHGAGSQPELVSRSSKQAPETSQPFASQPQLRGTGYSEATNNTARRIEPPQSMAPTRPTTLKARPPAPDSYHQPHPTSGHPVSRQDFGLRAPSEVLPNNRPPAHAPSLAPARAPSLAPARAPSLAPARAPSLAPTRAPSRAASLAPARAPSQAPVYRRPSSQAPVYDRAPAQVPPPVPNVHARPQPVPQSHTASRAPLAYGNLGYSRAPSQPPMRPRSRSPARHTRPQSDSRASMGHRAPSQVQVLSRERQLEGGRQPRALEVPRANRMRQVSTTSTSSRGRSPLRSRSSPSHRKQTQRSSVSRLHSKNIGQSEQNPHGEINDEMNDADEFSDLERPKDTRGKRGRLNQFSGTEYKILVWAGRAYQVLMLARGMYETNTDVLDDRRLEAWQLACAKYNKTIDKYPFKLSHMQNMNDRLVTWRFHAMNHVRDQAAFEYFSKAGTMTPAELEAHIKQLKAGGLHTKPGSAPGSGCFQHPLLQTCMNKMVFRIKKDLGVQFAEFFREPSAELISFFCAILQFVVEERETGEDSKGGLQFEVQRKAYNTHLASHGVWLGLAMDRWKLIQKQLFLRGFKYSGASESALPVEIKDVLQEENLQPDVPDEAELAAWEEEMQELTLKKRTDPRGWEGLENEEIRDQDQLDDPDEFAQPVHANEIARPTLGDDDDLQQEHHARNSFGVQATDRRAHPEDRMYGSDFSDREYRGQRNLREDPNNYGDPVSHGANAQAFVRNDREYDYASDGSYERRGQEVDLRRQDDRHQDLNYHQVRDGPRHPRQRTVFRDPEYIERSAHNPGVQADVVRESEDPHEYAHLNIVDDRVPNLHRDFGIQRTSGSDFGDDYDENGDPRASPKPAPDNSFGDDLEYE</sequence>
<evidence type="ECO:0000256" key="1">
    <source>
        <dbReference type="SAM" id="MobiDB-lite"/>
    </source>
</evidence>
<dbReference type="InterPro" id="IPR045341">
    <property type="entry name" value="DUF6532"/>
</dbReference>
<protein>
    <recommendedName>
        <fullName evidence="2">DUF6532 domain-containing protein</fullName>
    </recommendedName>
</protein>
<feature type="compositionally biased region" description="Basic and acidic residues" evidence="1">
    <location>
        <begin position="972"/>
        <end position="1002"/>
    </location>
</feature>
<dbReference type="AlphaFoldDB" id="A0A074RPU1"/>
<feature type="region of interest" description="Disordered" evidence="1">
    <location>
        <begin position="964"/>
        <end position="1016"/>
    </location>
</feature>
<name>A0A074RPU1_9AGAM</name>
<evidence type="ECO:0000313" key="4">
    <source>
        <dbReference type="Proteomes" id="UP000027456"/>
    </source>
</evidence>
<feature type="region of interest" description="Disordered" evidence="1">
    <location>
        <begin position="238"/>
        <end position="615"/>
    </location>
</feature>
<gene>
    <name evidence="3" type="ORF">V565_158980</name>
</gene>
<feature type="compositionally biased region" description="Basic and acidic residues" evidence="1">
    <location>
        <begin position="35"/>
        <end position="44"/>
    </location>
</feature>
<feature type="compositionally biased region" description="Polar residues" evidence="1">
    <location>
        <begin position="249"/>
        <end position="259"/>
    </location>
</feature>
<feature type="compositionally biased region" description="Polar residues" evidence="1">
    <location>
        <begin position="302"/>
        <end position="334"/>
    </location>
</feature>
<keyword evidence="4" id="KW-1185">Reference proteome</keyword>
<dbReference type="Proteomes" id="UP000027456">
    <property type="component" value="Unassembled WGS sequence"/>
</dbReference>
<feature type="region of interest" description="Disordered" evidence="1">
    <location>
        <begin position="1"/>
        <end position="98"/>
    </location>
</feature>
<feature type="domain" description="DUF6532" evidence="2">
    <location>
        <begin position="651"/>
        <end position="840"/>
    </location>
</feature>
<feature type="region of interest" description="Disordered" evidence="1">
    <location>
        <begin position="1109"/>
        <end position="1155"/>
    </location>
</feature>
<feature type="compositionally biased region" description="Basic residues" evidence="1">
    <location>
        <begin position="506"/>
        <end position="516"/>
    </location>
</feature>
<reference evidence="3 4" key="1">
    <citation type="submission" date="2013-12" db="EMBL/GenBank/DDBJ databases">
        <authorList>
            <person name="Cubeta M."/>
            <person name="Pakala S."/>
            <person name="Fedorova N."/>
            <person name="Thomas E."/>
            <person name="Dean R."/>
            <person name="Jabaji S."/>
            <person name="Neate S."/>
            <person name="Toda T."/>
            <person name="Tavantzis S."/>
            <person name="Vilgalys R."/>
            <person name="Bharathan N."/>
            <person name="Pakala S."/>
            <person name="Losada L.S."/>
            <person name="Zafar N."/>
            <person name="Nierman W."/>
        </authorList>
    </citation>
    <scope>NUCLEOTIDE SEQUENCE [LARGE SCALE GENOMIC DNA]</scope>
    <source>
        <strain evidence="3 4">123E</strain>
    </source>
</reference>
<feature type="compositionally biased region" description="Low complexity" evidence="1">
    <location>
        <begin position="563"/>
        <end position="580"/>
    </location>
</feature>
<feature type="compositionally biased region" description="Polar residues" evidence="1">
    <location>
        <begin position="588"/>
        <end position="606"/>
    </location>
</feature>
<feature type="compositionally biased region" description="Basic and acidic residues" evidence="1">
    <location>
        <begin position="263"/>
        <end position="275"/>
    </location>
</feature>
<feature type="region of interest" description="Disordered" evidence="1">
    <location>
        <begin position="188"/>
        <end position="219"/>
    </location>
</feature>
<feature type="compositionally biased region" description="Low complexity" evidence="1">
    <location>
        <begin position="395"/>
        <end position="444"/>
    </location>
</feature>
<feature type="compositionally biased region" description="Basic and acidic residues" evidence="1">
    <location>
        <begin position="913"/>
        <end position="929"/>
    </location>
</feature>
<dbReference type="EMBL" id="AZST01000767">
    <property type="protein sequence ID" value="KEP47345.1"/>
    <property type="molecule type" value="Genomic_DNA"/>
</dbReference>
<accession>A0A074RPU1</accession>
<dbReference type="Pfam" id="PF20149">
    <property type="entry name" value="DUF6532"/>
    <property type="match status" value="1"/>
</dbReference>
<proteinExistence type="predicted"/>
<dbReference type="OrthoDB" id="3268553at2759"/>
<evidence type="ECO:0000259" key="2">
    <source>
        <dbReference type="Pfam" id="PF20149"/>
    </source>
</evidence>
<feature type="compositionally biased region" description="Polar residues" evidence="1">
    <location>
        <begin position="72"/>
        <end position="90"/>
    </location>
</feature>
<organism evidence="3 4">
    <name type="scientific">Rhizoctonia solani 123E</name>
    <dbReference type="NCBI Taxonomy" id="1423351"/>
    <lineage>
        <taxon>Eukaryota</taxon>
        <taxon>Fungi</taxon>
        <taxon>Dikarya</taxon>
        <taxon>Basidiomycota</taxon>
        <taxon>Agaricomycotina</taxon>
        <taxon>Agaricomycetes</taxon>
        <taxon>Cantharellales</taxon>
        <taxon>Ceratobasidiaceae</taxon>
        <taxon>Rhizoctonia</taxon>
    </lineage>
</organism>